<evidence type="ECO:0000313" key="3">
    <source>
        <dbReference type="Proteomes" id="UP000827084"/>
    </source>
</evidence>
<name>A0ABX8XE09_SHEPU</name>
<gene>
    <name evidence="2" type="ORF">K3G22_03360</name>
</gene>
<proteinExistence type="predicted"/>
<dbReference type="RefSeq" id="WP_061782808.1">
    <property type="nucleotide sequence ID" value="NZ_BMPK01000004.1"/>
</dbReference>
<evidence type="ECO:0000313" key="2">
    <source>
        <dbReference type="EMBL" id="QYX73473.1"/>
    </source>
</evidence>
<dbReference type="Proteomes" id="UP000827084">
    <property type="component" value="Chromosome"/>
</dbReference>
<protein>
    <submittedName>
        <fullName evidence="2">Uncharacterized protein</fullName>
    </submittedName>
</protein>
<dbReference type="GeneID" id="67442265"/>
<accession>A0ABX8XE09</accession>
<keyword evidence="3" id="KW-1185">Reference proteome</keyword>
<sequence>MNVMTILILPLLLSTSVFATQTFQVHSGICLGKQLVSQSSLVVKNNSKASMVLGNDLAYDVTINPQSDTQIAVNAILKVDDDSITSDMFVMERQKANI</sequence>
<organism evidence="2 3">
    <name type="scientific">Shewanella putrefaciens</name>
    <name type="common">Pseudomonas putrefaciens</name>
    <dbReference type="NCBI Taxonomy" id="24"/>
    <lineage>
        <taxon>Bacteria</taxon>
        <taxon>Pseudomonadati</taxon>
        <taxon>Pseudomonadota</taxon>
        <taxon>Gammaproteobacteria</taxon>
        <taxon>Alteromonadales</taxon>
        <taxon>Shewanellaceae</taxon>
        <taxon>Shewanella</taxon>
    </lineage>
</organism>
<feature type="chain" id="PRO_5045148374" evidence="1">
    <location>
        <begin position="20"/>
        <end position="98"/>
    </location>
</feature>
<evidence type="ECO:0000256" key="1">
    <source>
        <dbReference type="SAM" id="SignalP"/>
    </source>
</evidence>
<dbReference type="EMBL" id="CP080635">
    <property type="protein sequence ID" value="QYX73473.1"/>
    <property type="molecule type" value="Genomic_DNA"/>
</dbReference>
<keyword evidence="1" id="KW-0732">Signal</keyword>
<feature type="signal peptide" evidence="1">
    <location>
        <begin position="1"/>
        <end position="19"/>
    </location>
</feature>
<reference evidence="2 3" key="1">
    <citation type="submission" date="2021-08" db="EMBL/GenBank/DDBJ databases">
        <title>Shewanella putrefaciens YZ-J, complete genome.</title>
        <authorList>
            <person name="Yi Z."/>
        </authorList>
    </citation>
    <scope>NUCLEOTIDE SEQUENCE [LARGE SCALE GENOMIC DNA]</scope>
    <source>
        <strain evidence="2 3">YZ-J</strain>
    </source>
</reference>